<feature type="transmembrane region" description="Helical" evidence="1">
    <location>
        <begin position="90"/>
        <end position="111"/>
    </location>
</feature>
<dbReference type="GO" id="GO:0006508">
    <property type="term" value="P:proteolysis"/>
    <property type="evidence" value="ECO:0007669"/>
    <property type="project" value="UniProtKB-KW"/>
</dbReference>
<protein>
    <submittedName>
        <fullName evidence="3">CPBP family intramembrane metalloprotease</fullName>
    </submittedName>
</protein>
<dbReference type="Proteomes" id="UP000607197">
    <property type="component" value="Unassembled WGS sequence"/>
</dbReference>
<keyword evidence="4" id="KW-1185">Reference proteome</keyword>
<dbReference type="GO" id="GO:0008237">
    <property type="term" value="F:metallopeptidase activity"/>
    <property type="evidence" value="ECO:0007669"/>
    <property type="project" value="UniProtKB-KW"/>
</dbReference>
<comment type="caution">
    <text evidence="3">The sequence shown here is derived from an EMBL/GenBank/DDBJ whole genome shotgun (WGS) entry which is preliminary data.</text>
</comment>
<keyword evidence="3" id="KW-0645">Protease</keyword>
<dbReference type="InterPro" id="IPR003675">
    <property type="entry name" value="Rce1/LyrA-like_dom"/>
</dbReference>
<gene>
    <name evidence="3" type="ORF">GCM10009039_30990</name>
</gene>
<keyword evidence="1" id="KW-0472">Membrane</keyword>
<dbReference type="AlphaFoldDB" id="A0A830F7H2"/>
<evidence type="ECO:0000313" key="4">
    <source>
        <dbReference type="Proteomes" id="UP000607197"/>
    </source>
</evidence>
<keyword evidence="3" id="KW-0378">Hydrolase</keyword>
<reference evidence="3" key="2">
    <citation type="submission" date="2020-09" db="EMBL/GenBank/DDBJ databases">
        <authorList>
            <person name="Sun Q."/>
            <person name="Ohkuma M."/>
        </authorList>
    </citation>
    <scope>NUCLEOTIDE SEQUENCE</scope>
    <source>
        <strain evidence="3">JCM 19596</strain>
    </source>
</reference>
<dbReference type="GO" id="GO:0080120">
    <property type="term" value="P:CAAX-box protein maturation"/>
    <property type="evidence" value="ECO:0007669"/>
    <property type="project" value="UniProtKB-ARBA"/>
</dbReference>
<reference evidence="3" key="1">
    <citation type="journal article" date="2014" name="Int. J. Syst. Evol. Microbiol.">
        <title>Complete genome sequence of Corynebacterium casei LMG S-19264T (=DSM 44701T), isolated from a smear-ripened cheese.</title>
        <authorList>
            <consortium name="US DOE Joint Genome Institute (JGI-PGF)"/>
            <person name="Walter F."/>
            <person name="Albersmeier A."/>
            <person name="Kalinowski J."/>
            <person name="Ruckert C."/>
        </authorList>
    </citation>
    <scope>NUCLEOTIDE SEQUENCE</scope>
    <source>
        <strain evidence="3">JCM 19596</strain>
    </source>
</reference>
<evidence type="ECO:0000259" key="2">
    <source>
        <dbReference type="Pfam" id="PF02517"/>
    </source>
</evidence>
<dbReference type="Pfam" id="PF02517">
    <property type="entry name" value="Rce1-like"/>
    <property type="match status" value="1"/>
</dbReference>
<feature type="transmembrane region" description="Helical" evidence="1">
    <location>
        <begin position="131"/>
        <end position="153"/>
    </location>
</feature>
<keyword evidence="1" id="KW-1133">Transmembrane helix</keyword>
<dbReference type="EMBL" id="BMPG01000005">
    <property type="protein sequence ID" value="GGL70744.1"/>
    <property type="molecule type" value="Genomic_DNA"/>
</dbReference>
<feature type="transmembrane region" description="Helical" evidence="1">
    <location>
        <begin position="165"/>
        <end position="184"/>
    </location>
</feature>
<feature type="transmembrane region" description="Helical" evidence="1">
    <location>
        <begin position="217"/>
        <end position="239"/>
    </location>
</feature>
<feature type="transmembrane region" description="Helical" evidence="1">
    <location>
        <begin position="48"/>
        <end position="70"/>
    </location>
</feature>
<evidence type="ECO:0000256" key="1">
    <source>
        <dbReference type="SAM" id="Phobius"/>
    </source>
</evidence>
<keyword evidence="3" id="KW-0482">Metalloprotease</keyword>
<proteinExistence type="predicted"/>
<sequence>MNESTRSRLVAVAIAVLLAAVALGVGNGLVIAAVVALRFAGVSITPSLAVVLSTVLLQGVTFGGLAALYIKWRGRPASYGGFEWPSLKEVAIAVGGYVGMFVLLIALSLAVQSTGAPTSDNSVTELATGDPTVLLVLLPLSFLLIGPGEELLFRGIIQSELRDVFPAWAAIPVACLVFAAAHATSLVGSIAGTVVSIGLLFCISLVFGVIYEYTRNLTVTAFIHGAYDATLFLALYAVMAMPDVATSGASALGFGF</sequence>
<dbReference type="OrthoDB" id="275779at2157"/>
<feature type="domain" description="CAAX prenyl protease 2/Lysostaphin resistance protein A-like" evidence="2">
    <location>
        <begin position="134"/>
        <end position="229"/>
    </location>
</feature>
<keyword evidence="1" id="KW-0812">Transmembrane</keyword>
<name>A0A830F7H2_9EURY</name>
<feature type="transmembrane region" description="Helical" evidence="1">
    <location>
        <begin position="190"/>
        <end position="210"/>
    </location>
</feature>
<evidence type="ECO:0000313" key="3">
    <source>
        <dbReference type="EMBL" id="GGL70744.1"/>
    </source>
</evidence>
<accession>A0A830F7H2</accession>
<organism evidence="3 4">
    <name type="scientific">Halocalculus aciditolerans</name>
    <dbReference type="NCBI Taxonomy" id="1383812"/>
    <lineage>
        <taxon>Archaea</taxon>
        <taxon>Methanobacteriati</taxon>
        <taxon>Methanobacteriota</taxon>
        <taxon>Stenosarchaea group</taxon>
        <taxon>Halobacteria</taxon>
        <taxon>Halobacteriales</taxon>
        <taxon>Halobacteriaceae</taxon>
        <taxon>Halocalculus</taxon>
    </lineage>
</organism>
<dbReference type="GO" id="GO:0004175">
    <property type="term" value="F:endopeptidase activity"/>
    <property type="evidence" value="ECO:0007669"/>
    <property type="project" value="UniProtKB-ARBA"/>
</dbReference>
<dbReference type="RefSeq" id="WP_188980559.1">
    <property type="nucleotide sequence ID" value="NZ_BMPG01000005.1"/>
</dbReference>